<sequence length="128" mass="13661">MVLPYNPASNGAAEWVAQTIKEKLKKSQAGDSRMQVARVLLQCCATPVNGLKTPLDVLRPDFRSTALLKQLKQKLAADQWCRPGPLPESGAPVLARNFHNGPPWSAAGQVVIPTSASSLLACMPNGTT</sequence>
<dbReference type="EMBL" id="CM023481">
    <property type="protein sequence ID" value="KAH6944589.1"/>
    <property type="molecule type" value="Genomic_DNA"/>
</dbReference>
<protein>
    <submittedName>
        <fullName evidence="1">Uncharacterized protein</fullName>
    </submittedName>
</protein>
<dbReference type="Proteomes" id="UP000821845">
    <property type="component" value="Chromosome 1"/>
</dbReference>
<proteinExistence type="predicted"/>
<evidence type="ECO:0000313" key="2">
    <source>
        <dbReference type="Proteomes" id="UP000821845"/>
    </source>
</evidence>
<accession>A0ACB7TIB1</accession>
<organism evidence="1 2">
    <name type="scientific">Hyalomma asiaticum</name>
    <name type="common">Tick</name>
    <dbReference type="NCBI Taxonomy" id="266040"/>
    <lineage>
        <taxon>Eukaryota</taxon>
        <taxon>Metazoa</taxon>
        <taxon>Ecdysozoa</taxon>
        <taxon>Arthropoda</taxon>
        <taxon>Chelicerata</taxon>
        <taxon>Arachnida</taxon>
        <taxon>Acari</taxon>
        <taxon>Parasitiformes</taxon>
        <taxon>Ixodida</taxon>
        <taxon>Ixodoidea</taxon>
        <taxon>Ixodidae</taxon>
        <taxon>Hyalomminae</taxon>
        <taxon>Hyalomma</taxon>
    </lineage>
</organism>
<gene>
    <name evidence="1" type="ORF">HPB50_004156</name>
</gene>
<keyword evidence="2" id="KW-1185">Reference proteome</keyword>
<comment type="caution">
    <text evidence="1">The sequence shown here is derived from an EMBL/GenBank/DDBJ whole genome shotgun (WGS) entry which is preliminary data.</text>
</comment>
<reference evidence="1" key="1">
    <citation type="submission" date="2020-05" db="EMBL/GenBank/DDBJ databases">
        <title>Large-scale comparative analyses of tick genomes elucidate their genetic diversity and vector capacities.</title>
        <authorList>
            <person name="Jia N."/>
            <person name="Wang J."/>
            <person name="Shi W."/>
            <person name="Du L."/>
            <person name="Sun Y."/>
            <person name="Zhan W."/>
            <person name="Jiang J."/>
            <person name="Wang Q."/>
            <person name="Zhang B."/>
            <person name="Ji P."/>
            <person name="Sakyi L.B."/>
            <person name="Cui X."/>
            <person name="Yuan T."/>
            <person name="Jiang B."/>
            <person name="Yang W."/>
            <person name="Lam T.T.-Y."/>
            <person name="Chang Q."/>
            <person name="Ding S."/>
            <person name="Wang X."/>
            <person name="Zhu J."/>
            <person name="Ruan X."/>
            <person name="Zhao L."/>
            <person name="Wei J."/>
            <person name="Que T."/>
            <person name="Du C."/>
            <person name="Cheng J."/>
            <person name="Dai P."/>
            <person name="Han X."/>
            <person name="Huang E."/>
            <person name="Gao Y."/>
            <person name="Liu J."/>
            <person name="Shao H."/>
            <person name="Ye R."/>
            <person name="Li L."/>
            <person name="Wei W."/>
            <person name="Wang X."/>
            <person name="Wang C."/>
            <person name="Yang T."/>
            <person name="Huo Q."/>
            <person name="Li W."/>
            <person name="Guo W."/>
            <person name="Chen H."/>
            <person name="Zhou L."/>
            <person name="Ni X."/>
            <person name="Tian J."/>
            <person name="Zhou Y."/>
            <person name="Sheng Y."/>
            <person name="Liu T."/>
            <person name="Pan Y."/>
            <person name="Xia L."/>
            <person name="Li J."/>
            <person name="Zhao F."/>
            <person name="Cao W."/>
        </authorList>
    </citation>
    <scope>NUCLEOTIDE SEQUENCE</scope>
    <source>
        <strain evidence="1">Hyas-2018</strain>
    </source>
</reference>
<name>A0ACB7TIB1_HYAAI</name>
<evidence type="ECO:0000313" key="1">
    <source>
        <dbReference type="EMBL" id="KAH6944589.1"/>
    </source>
</evidence>